<dbReference type="AlphaFoldDB" id="L9KKL4"/>
<reference evidence="3" key="2">
    <citation type="journal article" date="2013" name="Nat. Commun.">
        <title>Genome of the Chinese tree shrew.</title>
        <authorList>
            <person name="Fan Y."/>
            <person name="Huang Z.Y."/>
            <person name="Cao C.C."/>
            <person name="Chen C.S."/>
            <person name="Chen Y.X."/>
            <person name="Fan D.D."/>
            <person name="He J."/>
            <person name="Hou H.L."/>
            <person name="Hu L."/>
            <person name="Hu X.T."/>
            <person name="Jiang X.T."/>
            <person name="Lai R."/>
            <person name="Lang Y.S."/>
            <person name="Liang B."/>
            <person name="Liao S.G."/>
            <person name="Mu D."/>
            <person name="Ma Y.Y."/>
            <person name="Niu Y.Y."/>
            <person name="Sun X.Q."/>
            <person name="Xia J.Q."/>
            <person name="Xiao J."/>
            <person name="Xiong Z.Q."/>
            <person name="Xu L."/>
            <person name="Yang L."/>
            <person name="Zhang Y."/>
            <person name="Zhao W."/>
            <person name="Zhao X.D."/>
            <person name="Zheng Y.T."/>
            <person name="Zhou J.M."/>
            <person name="Zhu Y.B."/>
            <person name="Zhang G.J."/>
            <person name="Wang J."/>
            <person name="Yao Y.G."/>
        </authorList>
    </citation>
    <scope>NUCLEOTIDE SEQUENCE [LARGE SCALE GENOMIC DNA]</scope>
</reference>
<protein>
    <submittedName>
        <fullName evidence="2">Uncharacterized protein</fullName>
    </submittedName>
</protein>
<gene>
    <name evidence="2" type="ORF">TREES_T100001568</name>
</gene>
<accession>L9KKL4</accession>
<dbReference type="EMBL" id="KB320784">
    <property type="protein sequence ID" value="ELW63311.1"/>
    <property type="molecule type" value="Genomic_DNA"/>
</dbReference>
<dbReference type="InParanoid" id="L9KKL4"/>
<feature type="region of interest" description="Disordered" evidence="1">
    <location>
        <begin position="136"/>
        <end position="162"/>
    </location>
</feature>
<proteinExistence type="predicted"/>
<reference evidence="3" key="1">
    <citation type="submission" date="2012-07" db="EMBL/GenBank/DDBJ databases">
        <title>Genome of the Chinese tree shrew, a rising model animal genetically related to primates.</title>
        <authorList>
            <person name="Zhang G."/>
            <person name="Fan Y."/>
            <person name="Yao Y."/>
            <person name="Huang Z."/>
        </authorList>
    </citation>
    <scope>NUCLEOTIDE SEQUENCE [LARGE SCALE GENOMIC DNA]</scope>
</reference>
<name>L9KKL4_TUPCH</name>
<dbReference type="Proteomes" id="UP000011518">
    <property type="component" value="Unassembled WGS sequence"/>
</dbReference>
<organism evidence="2 3">
    <name type="scientific">Tupaia chinensis</name>
    <name type="common">Chinese tree shrew</name>
    <name type="synonym">Tupaia belangeri chinensis</name>
    <dbReference type="NCBI Taxonomy" id="246437"/>
    <lineage>
        <taxon>Eukaryota</taxon>
        <taxon>Metazoa</taxon>
        <taxon>Chordata</taxon>
        <taxon>Craniata</taxon>
        <taxon>Vertebrata</taxon>
        <taxon>Euteleostomi</taxon>
        <taxon>Mammalia</taxon>
        <taxon>Eutheria</taxon>
        <taxon>Euarchontoglires</taxon>
        <taxon>Scandentia</taxon>
        <taxon>Tupaiidae</taxon>
        <taxon>Tupaia</taxon>
    </lineage>
</organism>
<evidence type="ECO:0000256" key="1">
    <source>
        <dbReference type="SAM" id="MobiDB-lite"/>
    </source>
</evidence>
<evidence type="ECO:0000313" key="3">
    <source>
        <dbReference type="Proteomes" id="UP000011518"/>
    </source>
</evidence>
<keyword evidence="3" id="KW-1185">Reference proteome</keyword>
<sequence>MLTKICPWRSSGRVQYLTPQSPPMLGEDPVLMAFSQIRYLERRRDSSPVRKLMTLMSNMLSTQQDIGTMECLEPFTAASLFCIICGDTSAFPRPIPASSSKMSPVSSGLLPHLLRPYRHSPGQRIFRKGQENSLCTEVLPPPSAPEASPQPNLRDHTGQHHKAPTFHSTVQFGMLGDEAMAWVLTSTAASNMQPITWPGRAAVGIKGPAP</sequence>
<evidence type="ECO:0000313" key="2">
    <source>
        <dbReference type="EMBL" id="ELW63311.1"/>
    </source>
</evidence>